<organism evidence="1 2">
    <name type="scientific">Cynara cardunculus var. scolymus</name>
    <name type="common">Globe artichoke</name>
    <name type="synonym">Cynara scolymus</name>
    <dbReference type="NCBI Taxonomy" id="59895"/>
    <lineage>
        <taxon>Eukaryota</taxon>
        <taxon>Viridiplantae</taxon>
        <taxon>Streptophyta</taxon>
        <taxon>Embryophyta</taxon>
        <taxon>Tracheophyta</taxon>
        <taxon>Spermatophyta</taxon>
        <taxon>Magnoliopsida</taxon>
        <taxon>eudicotyledons</taxon>
        <taxon>Gunneridae</taxon>
        <taxon>Pentapetalae</taxon>
        <taxon>asterids</taxon>
        <taxon>campanulids</taxon>
        <taxon>Asterales</taxon>
        <taxon>Asteraceae</taxon>
        <taxon>Carduoideae</taxon>
        <taxon>Cardueae</taxon>
        <taxon>Carduinae</taxon>
        <taxon>Cynara</taxon>
    </lineage>
</organism>
<dbReference type="Proteomes" id="UP000243975">
    <property type="component" value="Unassembled WGS sequence"/>
</dbReference>
<evidence type="ECO:0000313" key="2">
    <source>
        <dbReference type="Proteomes" id="UP000243975"/>
    </source>
</evidence>
<dbReference type="AlphaFoldDB" id="A0A118K3H8"/>
<accession>A0A118K3H8</accession>
<comment type="caution">
    <text evidence="1">The sequence shown here is derived from an EMBL/GenBank/DDBJ whole genome shotgun (WGS) entry which is preliminary data.</text>
</comment>
<name>A0A118K3H8_CYNCS</name>
<dbReference type="EMBL" id="LEKV01001857">
    <property type="protein sequence ID" value="KVI05942.1"/>
    <property type="molecule type" value="Genomic_DNA"/>
</dbReference>
<keyword evidence="2" id="KW-1185">Reference proteome</keyword>
<dbReference type="Gramene" id="KVI05942">
    <property type="protein sequence ID" value="KVI05942"/>
    <property type="gene ID" value="Ccrd_015697"/>
</dbReference>
<sequence>MNQKHNPISTEQTSYTRTDLSNSRLVCRSVVLVFLRKSDQKSDREKANSRNRLNSLNFWKADTKALRKEAEKKTVVESEYCLHGAHPAIITRASVGNNGVFDRPGEVVGEDPARLGFVAVGEHA</sequence>
<proteinExistence type="predicted"/>
<reference evidence="1 2" key="1">
    <citation type="journal article" date="2016" name="Sci. Rep.">
        <title>The genome sequence of the outbreeding globe artichoke constructed de novo incorporating a phase-aware low-pass sequencing strategy of F1 progeny.</title>
        <authorList>
            <person name="Scaglione D."/>
            <person name="Reyes-Chin-Wo S."/>
            <person name="Acquadro A."/>
            <person name="Froenicke L."/>
            <person name="Portis E."/>
            <person name="Beitel C."/>
            <person name="Tirone M."/>
            <person name="Mauro R."/>
            <person name="Lo Monaco A."/>
            <person name="Mauromicale G."/>
            <person name="Faccioli P."/>
            <person name="Cattivelli L."/>
            <person name="Rieseberg L."/>
            <person name="Michelmore R."/>
            <person name="Lanteri S."/>
        </authorList>
    </citation>
    <scope>NUCLEOTIDE SEQUENCE [LARGE SCALE GENOMIC DNA]</scope>
    <source>
        <strain evidence="1">2C</strain>
    </source>
</reference>
<protein>
    <submittedName>
        <fullName evidence="1">Uncharacterized protein</fullName>
    </submittedName>
</protein>
<evidence type="ECO:0000313" key="1">
    <source>
        <dbReference type="EMBL" id="KVI05942.1"/>
    </source>
</evidence>
<gene>
    <name evidence="1" type="ORF">Ccrd_015697</name>
</gene>